<organism evidence="1 2">
    <name type="scientific">Abeliophyllum distichum</name>
    <dbReference type="NCBI Taxonomy" id="126358"/>
    <lineage>
        <taxon>Eukaryota</taxon>
        <taxon>Viridiplantae</taxon>
        <taxon>Streptophyta</taxon>
        <taxon>Embryophyta</taxon>
        <taxon>Tracheophyta</taxon>
        <taxon>Spermatophyta</taxon>
        <taxon>Magnoliopsida</taxon>
        <taxon>eudicotyledons</taxon>
        <taxon>Gunneridae</taxon>
        <taxon>Pentapetalae</taxon>
        <taxon>asterids</taxon>
        <taxon>lamiids</taxon>
        <taxon>Lamiales</taxon>
        <taxon>Oleaceae</taxon>
        <taxon>Forsythieae</taxon>
        <taxon>Abeliophyllum</taxon>
    </lineage>
</organism>
<gene>
    <name evidence="1" type="ORF">Adt_12122</name>
</gene>
<reference evidence="2" key="1">
    <citation type="submission" date="2024-07" db="EMBL/GenBank/DDBJ databases">
        <title>Two chromosome-level genome assemblies of Korean endemic species Abeliophyllum distichum and Forsythia ovata (Oleaceae).</title>
        <authorList>
            <person name="Jang H."/>
        </authorList>
    </citation>
    <scope>NUCLEOTIDE SEQUENCE [LARGE SCALE GENOMIC DNA]</scope>
</reference>
<dbReference type="AlphaFoldDB" id="A0ABD1UPV0"/>
<proteinExistence type="predicted"/>
<accession>A0ABD1UPV0</accession>
<comment type="caution">
    <text evidence="1">The sequence shown here is derived from an EMBL/GenBank/DDBJ whole genome shotgun (WGS) entry which is preliminary data.</text>
</comment>
<name>A0ABD1UPV0_9LAMI</name>
<dbReference type="EMBL" id="JBFOLK010000003">
    <property type="protein sequence ID" value="KAL2527068.1"/>
    <property type="molecule type" value="Genomic_DNA"/>
</dbReference>
<keyword evidence="2" id="KW-1185">Reference proteome</keyword>
<evidence type="ECO:0000313" key="2">
    <source>
        <dbReference type="Proteomes" id="UP001604336"/>
    </source>
</evidence>
<dbReference type="Proteomes" id="UP001604336">
    <property type="component" value="Unassembled WGS sequence"/>
</dbReference>
<sequence length="100" mass="11695">MLVDDESTENILFDSTFDQMDVDHELVAILEHLFSFTGDSLVPRERITLTMELRDPPCHLRKFIKFLVVDTRSAYHDVLGRPARPRSKTYRESLPSTTWQ</sequence>
<evidence type="ECO:0000313" key="1">
    <source>
        <dbReference type="EMBL" id="KAL2527068.1"/>
    </source>
</evidence>
<protein>
    <submittedName>
        <fullName evidence="1">Integrase catalytic domain-containing protein</fullName>
    </submittedName>
</protein>